<evidence type="ECO:0000313" key="7">
    <source>
        <dbReference type="EMBL" id="QGQ98070.1"/>
    </source>
</evidence>
<sequence>MESDKQLVEAAIAGDTDAFGALVQKYSNALYSVAYGVLGDFHLAKDIAQETFLRAYLRLPTLKNKSKVGSWLYSVAYRLSIDWQRKRKNVVSMEKISRAPASNDTEAEAIDLNSSEEIWRILNTLDELNRIPIILYYISEWSMREIAEFLGITLRAVESRLQRAKKNLRTEFASYLGDSISSYRLSADFKQEVMLQIPALIGIPCVYISVNDEKKSENWYKHNLGLDFDRTPNAGSLNIGFIVEQDVVPVPYPLFAFSTPSLAKARLTLASLGIELQETTENSNSFTFQDPDGNVLCMMQI</sequence>
<dbReference type="Proteomes" id="UP000426246">
    <property type="component" value="Chromosome"/>
</dbReference>
<evidence type="ECO:0000256" key="4">
    <source>
        <dbReference type="ARBA" id="ARBA00023163"/>
    </source>
</evidence>
<dbReference type="GO" id="GO:0016987">
    <property type="term" value="F:sigma factor activity"/>
    <property type="evidence" value="ECO:0007669"/>
    <property type="project" value="UniProtKB-KW"/>
</dbReference>
<reference evidence="8" key="1">
    <citation type="submission" date="2018-11" db="EMBL/GenBank/DDBJ databases">
        <title>Complete genome sequence of Paenibacillus sp. ML311-T8.</title>
        <authorList>
            <person name="Nam Y.-D."/>
            <person name="Kang J."/>
            <person name="Chung W.-H."/>
            <person name="Park Y.S."/>
        </authorList>
    </citation>
    <scope>NUCLEOTIDE SEQUENCE [LARGE SCALE GENOMIC DNA]</scope>
    <source>
        <strain evidence="8">ML311-T8</strain>
    </source>
</reference>
<dbReference type="CDD" id="cd06587">
    <property type="entry name" value="VOC"/>
    <property type="match status" value="1"/>
</dbReference>
<dbReference type="GO" id="GO:0006352">
    <property type="term" value="P:DNA-templated transcription initiation"/>
    <property type="evidence" value="ECO:0007669"/>
    <property type="project" value="InterPro"/>
</dbReference>
<dbReference type="OrthoDB" id="291991at2"/>
<dbReference type="KEGG" id="ppsc:EHS13_25880"/>
<dbReference type="PANTHER" id="PTHR43133">
    <property type="entry name" value="RNA POLYMERASE ECF-TYPE SIGMA FACTO"/>
    <property type="match status" value="1"/>
</dbReference>
<dbReference type="RefSeq" id="WP_155703165.1">
    <property type="nucleotide sequence ID" value="NZ_CP034235.1"/>
</dbReference>
<keyword evidence="3" id="KW-0731">Sigma factor</keyword>
<organism evidence="7 8">
    <name type="scientific">Paenibacillus psychroresistens</name>
    <dbReference type="NCBI Taxonomy" id="1778678"/>
    <lineage>
        <taxon>Bacteria</taxon>
        <taxon>Bacillati</taxon>
        <taxon>Bacillota</taxon>
        <taxon>Bacilli</taxon>
        <taxon>Bacillales</taxon>
        <taxon>Paenibacillaceae</taxon>
        <taxon>Paenibacillus</taxon>
    </lineage>
</organism>
<dbReference type="GO" id="GO:0003677">
    <property type="term" value="F:DNA binding"/>
    <property type="evidence" value="ECO:0007669"/>
    <property type="project" value="InterPro"/>
</dbReference>
<name>A0A6B8RP03_9BACL</name>
<dbReference type="PANTHER" id="PTHR43133:SF51">
    <property type="entry name" value="RNA POLYMERASE SIGMA FACTOR"/>
    <property type="match status" value="1"/>
</dbReference>
<proteinExistence type="inferred from homology"/>
<dbReference type="SUPFAM" id="SSF88659">
    <property type="entry name" value="Sigma3 and sigma4 domains of RNA polymerase sigma factors"/>
    <property type="match status" value="1"/>
</dbReference>
<evidence type="ECO:0000259" key="6">
    <source>
        <dbReference type="Pfam" id="PF08281"/>
    </source>
</evidence>
<feature type="domain" description="RNA polymerase sigma-70 region 2" evidence="5">
    <location>
        <begin position="22"/>
        <end position="88"/>
    </location>
</feature>
<keyword evidence="4" id="KW-0804">Transcription</keyword>
<dbReference type="Gene3D" id="3.10.180.10">
    <property type="entry name" value="2,3-Dihydroxybiphenyl 1,2-Dioxygenase, domain 1"/>
    <property type="match status" value="1"/>
</dbReference>
<feature type="domain" description="RNA polymerase sigma factor 70 region 4 type 2" evidence="6">
    <location>
        <begin position="116"/>
        <end position="168"/>
    </location>
</feature>
<evidence type="ECO:0000313" key="8">
    <source>
        <dbReference type="Proteomes" id="UP000426246"/>
    </source>
</evidence>
<dbReference type="SUPFAM" id="SSF88946">
    <property type="entry name" value="Sigma2 domain of RNA polymerase sigma factors"/>
    <property type="match status" value="1"/>
</dbReference>
<dbReference type="InterPro" id="IPR007627">
    <property type="entry name" value="RNA_pol_sigma70_r2"/>
</dbReference>
<evidence type="ECO:0000256" key="3">
    <source>
        <dbReference type="ARBA" id="ARBA00023082"/>
    </source>
</evidence>
<dbReference type="Pfam" id="PF08281">
    <property type="entry name" value="Sigma70_r4_2"/>
    <property type="match status" value="1"/>
</dbReference>
<dbReference type="InterPro" id="IPR014284">
    <property type="entry name" value="RNA_pol_sigma-70_dom"/>
</dbReference>
<accession>A0A6B8RP03</accession>
<dbReference type="NCBIfam" id="TIGR02937">
    <property type="entry name" value="sigma70-ECF"/>
    <property type="match status" value="1"/>
</dbReference>
<dbReference type="Gene3D" id="1.10.10.10">
    <property type="entry name" value="Winged helix-like DNA-binding domain superfamily/Winged helix DNA-binding domain"/>
    <property type="match status" value="1"/>
</dbReference>
<evidence type="ECO:0000256" key="1">
    <source>
        <dbReference type="ARBA" id="ARBA00010641"/>
    </source>
</evidence>
<evidence type="ECO:0000259" key="5">
    <source>
        <dbReference type="Pfam" id="PF04542"/>
    </source>
</evidence>
<keyword evidence="2" id="KW-0805">Transcription regulation</keyword>
<keyword evidence="8" id="KW-1185">Reference proteome</keyword>
<dbReference type="AlphaFoldDB" id="A0A6B8RP03"/>
<dbReference type="InterPro" id="IPR013249">
    <property type="entry name" value="RNA_pol_sigma70_r4_t2"/>
</dbReference>
<comment type="similarity">
    <text evidence="1">Belongs to the sigma-70 factor family. ECF subfamily.</text>
</comment>
<dbReference type="EMBL" id="CP034235">
    <property type="protein sequence ID" value="QGQ98070.1"/>
    <property type="molecule type" value="Genomic_DNA"/>
</dbReference>
<dbReference type="InterPro" id="IPR036388">
    <property type="entry name" value="WH-like_DNA-bd_sf"/>
</dbReference>
<dbReference type="InterPro" id="IPR013324">
    <property type="entry name" value="RNA_pol_sigma_r3/r4-like"/>
</dbReference>
<dbReference type="InterPro" id="IPR013325">
    <property type="entry name" value="RNA_pol_sigma_r2"/>
</dbReference>
<dbReference type="InterPro" id="IPR039425">
    <property type="entry name" value="RNA_pol_sigma-70-like"/>
</dbReference>
<dbReference type="CDD" id="cd06171">
    <property type="entry name" value="Sigma70_r4"/>
    <property type="match status" value="1"/>
</dbReference>
<protein>
    <submittedName>
        <fullName evidence="7">Sigma-70 family RNA polymerase sigma factor</fullName>
    </submittedName>
</protein>
<dbReference type="Pfam" id="PF04542">
    <property type="entry name" value="Sigma70_r2"/>
    <property type="match status" value="1"/>
</dbReference>
<dbReference type="Gene3D" id="1.10.1740.10">
    <property type="match status" value="1"/>
</dbReference>
<dbReference type="InterPro" id="IPR029068">
    <property type="entry name" value="Glyas_Bleomycin-R_OHBP_Dase"/>
</dbReference>
<evidence type="ECO:0000256" key="2">
    <source>
        <dbReference type="ARBA" id="ARBA00023015"/>
    </source>
</evidence>
<dbReference type="SUPFAM" id="SSF54593">
    <property type="entry name" value="Glyoxalase/Bleomycin resistance protein/Dihydroxybiphenyl dioxygenase"/>
    <property type="match status" value="1"/>
</dbReference>
<gene>
    <name evidence="7" type="ORF">EHS13_25880</name>
</gene>